<reference evidence="2 3" key="1">
    <citation type="submission" date="2015-05" db="EMBL/GenBank/DDBJ databases">
        <title>Draft genome sequence of the bacterium Gordonia jacobaea a new member of the Gordonia genus.</title>
        <authorList>
            <person name="Jimenez-Galisteo G."/>
            <person name="Dominguez A."/>
            <person name="Munoz E."/>
            <person name="Vinas M."/>
        </authorList>
    </citation>
    <scope>NUCLEOTIDE SEQUENCE [LARGE SCALE GENOMIC DNA]</scope>
    <source>
        <strain evidence="3">mv1</strain>
    </source>
</reference>
<organism evidence="2 3">
    <name type="scientific">Gordonia jacobaea</name>
    <dbReference type="NCBI Taxonomy" id="122202"/>
    <lineage>
        <taxon>Bacteria</taxon>
        <taxon>Bacillati</taxon>
        <taxon>Actinomycetota</taxon>
        <taxon>Actinomycetes</taxon>
        <taxon>Mycobacteriales</taxon>
        <taxon>Gordoniaceae</taxon>
        <taxon>Gordonia</taxon>
    </lineage>
</organism>
<dbReference type="PANTHER" id="PTHR43283">
    <property type="entry name" value="BETA-LACTAMASE-RELATED"/>
    <property type="match status" value="1"/>
</dbReference>
<dbReference type="RefSeq" id="WP_049698942.1">
    <property type="nucleotide sequence ID" value="NZ_JAQDQF010000010.1"/>
</dbReference>
<feature type="domain" description="Beta-lactamase-related" evidence="1">
    <location>
        <begin position="13"/>
        <end position="383"/>
    </location>
</feature>
<keyword evidence="3" id="KW-1185">Reference proteome</keyword>
<protein>
    <submittedName>
        <fullName evidence="2">1,4-butanediol diacrylate esterase</fullName>
    </submittedName>
</protein>
<accession>A0ABR5ID86</accession>
<proteinExistence type="predicted"/>
<evidence type="ECO:0000259" key="1">
    <source>
        <dbReference type="Pfam" id="PF00144"/>
    </source>
</evidence>
<name>A0ABR5ID86_9ACTN</name>
<dbReference type="InterPro" id="IPR050789">
    <property type="entry name" value="Diverse_Enzym_Activities"/>
</dbReference>
<comment type="caution">
    <text evidence="2">The sequence shown here is derived from an EMBL/GenBank/DDBJ whole genome shotgun (WGS) entry which is preliminary data.</text>
</comment>
<dbReference type="Pfam" id="PF00144">
    <property type="entry name" value="Beta-lactamase"/>
    <property type="match status" value="1"/>
</dbReference>
<dbReference type="InterPro" id="IPR012338">
    <property type="entry name" value="Beta-lactam/transpept-like"/>
</dbReference>
<evidence type="ECO:0000313" key="3">
    <source>
        <dbReference type="Proteomes" id="UP000037247"/>
    </source>
</evidence>
<dbReference type="EMBL" id="LDTZ01000016">
    <property type="protein sequence ID" value="KNA91634.1"/>
    <property type="molecule type" value="Genomic_DNA"/>
</dbReference>
<sequence>MKVDAADLDTAALDHIIDAAPADGALPGIVSGVTTAEDTIYLKAAGPRAAGRDEALATDAVLALFSMTKPLTATLALQLVDDALLDLDAPASEYAPDLSEIGALTGFDGDTPVVRAPRTPVTTRQLLTHTAGFAYDFFDADCARAVAGLGLPDVATATQASLQAPLMFDPGTRWEYGTNLDWVGRVIEGATGRRLGDVMTERLLTPLGMRDTTFRRGPQMLERSANLHVRTADGHLKALRSPTSPDEPELDMGGQGLYSTAGDFLKFIRFWLRGGRSDSGQQLLRPETVGDAMRNQLGALEITPLPGVNPRKTNDVDFFPGVGKGWNLVAMTNNSQAPTGRSAGSMGWAGRANLYFWVDARRGIGGLWATQLLPFFDPAAVAASQQFEQAVYDSLP</sequence>
<dbReference type="Gene3D" id="3.40.710.10">
    <property type="entry name" value="DD-peptidase/beta-lactamase superfamily"/>
    <property type="match status" value="1"/>
</dbReference>
<evidence type="ECO:0000313" key="2">
    <source>
        <dbReference type="EMBL" id="KNA91634.1"/>
    </source>
</evidence>
<dbReference type="PANTHER" id="PTHR43283:SF3">
    <property type="entry name" value="BETA-LACTAMASE FAMILY PROTEIN (AFU_ORTHOLOGUE AFUA_5G07500)"/>
    <property type="match status" value="1"/>
</dbReference>
<dbReference type="InterPro" id="IPR001466">
    <property type="entry name" value="Beta-lactam-related"/>
</dbReference>
<dbReference type="SUPFAM" id="SSF56601">
    <property type="entry name" value="beta-lactamase/transpeptidase-like"/>
    <property type="match status" value="1"/>
</dbReference>
<dbReference type="Proteomes" id="UP000037247">
    <property type="component" value="Unassembled WGS sequence"/>
</dbReference>
<gene>
    <name evidence="2" type="ORF">ABW18_10770</name>
</gene>